<sequence length="96" mass="10875">MPNTLFAPKRGLILAELRLPAQKESLAQAFDVSSYPEFDHLVAAKDRFYDLRTNSFWGAFYQCSLATDPQAWVPPFKACALVAGSQHYQTFNGFHF</sequence>
<protein>
    <submittedName>
        <fullName evidence="1">Uncharacterized protein</fullName>
    </submittedName>
</protein>
<accession>A0A9J6F1S5</accession>
<name>A0A9J6F1S5_RHIMP</name>
<gene>
    <name evidence="1" type="ORF">HPB51_009336</name>
</gene>
<dbReference type="AlphaFoldDB" id="A0A9J6F1S5"/>
<organism evidence="1 2">
    <name type="scientific">Rhipicephalus microplus</name>
    <name type="common">Cattle tick</name>
    <name type="synonym">Boophilus microplus</name>
    <dbReference type="NCBI Taxonomy" id="6941"/>
    <lineage>
        <taxon>Eukaryota</taxon>
        <taxon>Metazoa</taxon>
        <taxon>Ecdysozoa</taxon>
        <taxon>Arthropoda</taxon>
        <taxon>Chelicerata</taxon>
        <taxon>Arachnida</taxon>
        <taxon>Acari</taxon>
        <taxon>Parasitiformes</taxon>
        <taxon>Ixodida</taxon>
        <taxon>Ixodoidea</taxon>
        <taxon>Ixodidae</taxon>
        <taxon>Rhipicephalinae</taxon>
        <taxon>Rhipicephalus</taxon>
        <taxon>Boophilus</taxon>
    </lineage>
</organism>
<comment type="caution">
    <text evidence="1">The sequence shown here is derived from an EMBL/GenBank/DDBJ whole genome shotgun (WGS) entry which is preliminary data.</text>
</comment>
<dbReference type="VEuPathDB" id="VectorBase:LOC119181110"/>
<keyword evidence="2" id="KW-1185">Reference proteome</keyword>
<dbReference type="Proteomes" id="UP000821866">
    <property type="component" value="Chromosome 1"/>
</dbReference>
<proteinExistence type="predicted"/>
<reference evidence="1" key="2">
    <citation type="submission" date="2021-09" db="EMBL/GenBank/DDBJ databases">
        <authorList>
            <person name="Jia N."/>
            <person name="Wang J."/>
            <person name="Shi W."/>
            <person name="Du L."/>
            <person name="Sun Y."/>
            <person name="Zhan W."/>
            <person name="Jiang J."/>
            <person name="Wang Q."/>
            <person name="Zhang B."/>
            <person name="Ji P."/>
            <person name="Sakyi L.B."/>
            <person name="Cui X."/>
            <person name="Yuan T."/>
            <person name="Jiang B."/>
            <person name="Yang W."/>
            <person name="Lam T.T.-Y."/>
            <person name="Chang Q."/>
            <person name="Ding S."/>
            <person name="Wang X."/>
            <person name="Zhu J."/>
            <person name="Ruan X."/>
            <person name="Zhao L."/>
            <person name="Wei J."/>
            <person name="Que T."/>
            <person name="Du C."/>
            <person name="Cheng J."/>
            <person name="Dai P."/>
            <person name="Han X."/>
            <person name="Huang E."/>
            <person name="Gao Y."/>
            <person name="Liu J."/>
            <person name="Shao H."/>
            <person name="Ye R."/>
            <person name="Li L."/>
            <person name="Wei W."/>
            <person name="Wang X."/>
            <person name="Wang C."/>
            <person name="Huo Q."/>
            <person name="Li W."/>
            <person name="Guo W."/>
            <person name="Chen H."/>
            <person name="Chen S."/>
            <person name="Zhou L."/>
            <person name="Zhou L."/>
            <person name="Ni X."/>
            <person name="Tian J."/>
            <person name="Zhou Y."/>
            <person name="Sheng Y."/>
            <person name="Liu T."/>
            <person name="Pan Y."/>
            <person name="Xia L."/>
            <person name="Li J."/>
            <person name="Zhao F."/>
            <person name="Cao W."/>
        </authorList>
    </citation>
    <scope>NUCLEOTIDE SEQUENCE</scope>
    <source>
        <strain evidence="1">Rmic-2018</strain>
        <tissue evidence="1">Larvae</tissue>
    </source>
</reference>
<evidence type="ECO:0000313" key="2">
    <source>
        <dbReference type="Proteomes" id="UP000821866"/>
    </source>
</evidence>
<dbReference type="EMBL" id="JABSTU010000001">
    <property type="protein sequence ID" value="KAH8040080.1"/>
    <property type="molecule type" value="Genomic_DNA"/>
</dbReference>
<reference evidence="1" key="1">
    <citation type="journal article" date="2020" name="Cell">
        <title>Large-Scale Comparative Analyses of Tick Genomes Elucidate Their Genetic Diversity and Vector Capacities.</title>
        <authorList>
            <consortium name="Tick Genome and Microbiome Consortium (TIGMIC)"/>
            <person name="Jia N."/>
            <person name="Wang J."/>
            <person name="Shi W."/>
            <person name="Du L."/>
            <person name="Sun Y."/>
            <person name="Zhan W."/>
            <person name="Jiang J.F."/>
            <person name="Wang Q."/>
            <person name="Zhang B."/>
            <person name="Ji P."/>
            <person name="Bell-Sakyi L."/>
            <person name="Cui X.M."/>
            <person name="Yuan T.T."/>
            <person name="Jiang B.G."/>
            <person name="Yang W.F."/>
            <person name="Lam T.T."/>
            <person name="Chang Q.C."/>
            <person name="Ding S.J."/>
            <person name="Wang X.J."/>
            <person name="Zhu J.G."/>
            <person name="Ruan X.D."/>
            <person name="Zhao L."/>
            <person name="Wei J.T."/>
            <person name="Ye R.Z."/>
            <person name="Que T.C."/>
            <person name="Du C.H."/>
            <person name="Zhou Y.H."/>
            <person name="Cheng J.X."/>
            <person name="Dai P.F."/>
            <person name="Guo W.B."/>
            <person name="Han X.H."/>
            <person name="Huang E.J."/>
            <person name="Li L.F."/>
            <person name="Wei W."/>
            <person name="Gao Y.C."/>
            <person name="Liu J.Z."/>
            <person name="Shao H.Z."/>
            <person name="Wang X."/>
            <person name="Wang C.C."/>
            <person name="Yang T.C."/>
            <person name="Huo Q.B."/>
            <person name="Li W."/>
            <person name="Chen H.Y."/>
            <person name="Chen S.E."/>
            <person name="Zhou L.G."/>
            <person name="Ni X.B."/>
            <person name="Tian J.H."/>
            <person name="Sheng Y."/>
            <person name="Liu T."/>
            <person name="Pan Y.S."/>
            <person name="Xia L.Y."/>
            <person name="Li J."/>
            <person name="Zhao F."/>
            <person name="Cao W.C."/>
        </authorList>
    </citation>
    <scope>NUCLEOTIDE SEQUENCE</scope>
    <source>
        <strain evidence="1">Rmic-2018</strain>
    </source>
</reference>
<evidence type="ECO:0000313" key="1">
    <source>
        <dbReference type="EMBL" id="KAH8040080.1"/>
    </source>
</evidence>